<gene>
    <name evidence="2" type="primary">pefL</name>
    <name evidence="2" type="ORF">XAP7430_410017</name>
</gene>
<keyword evidence="1" id="KW-0812">Transmembrane</keyword>
<dbReference type="InterPro" id="IPR007813">
    <property type="entry name" value="PilN"/>
</dbReference>
<dbReference type="Proteomes" id="UP000234166">
    <property type="component" value="Unassembled WGS sequence"/>
</dbReference>
<proteinExistence type="predicted"/>
<dbReference type="PANTHER" id="PTHR40278:SF1">
    <property type="entry name" value="DNA UTILIZATION PROTEIN HOFN"/>
    <property type="match status" value="1"/>
</dbReference>
<keyword evidence="1" id="KW-0472">Membrane</keyword>
<keyword evidence="1" id="KW-1133">Transmembrane helix</keyword>
<sequence length="381" mass="42314">MGRGSSSAMTAWRDTLGRIGVRAMPGAGGFWRWWQHSLLAWLPQRWQWQLGLSQARLLLQQDGDTLQLLRQRDHSCDTLASLPWPVHPQEVNDVLPTALEGLPRHWLLPAAHALRRPLRLPAAAAARLQDVARFEIDRQTPFTADQVYFDARVLDVREDGQLDAELVVVPRRMIDGPAGVPDAWNSALSGIDVTDANGLPLGVNLLPPARRLRRSDPMQRWNLLLAASALVLLAVAGWLLLDNRRQAADDLRARVQANAARARQVAAERQQLLDLVEGARFFQQQRATRPTSVEIWDELSRRLPGGTYLEKFSVEGGQLQLIGLSNEASSLVRRLEGSPLWRTPSLTGVLQSDAGRNVDRFTITAELAGPDAKEAADATQR</sequence>
<evidence type="ECO:0000256" key="1">
    <source>
        <dbReference type="SAM" id="Phobius"/>
    </source>
</evidence>
<protein>
    <submittedName>
        <fullName evidence="2">General secretion pathway protein L</fullName>
    </submittedName>
</protein>
<dbReference type="Pfam" id="PF05137">
    <property type="entry name" value="PilN"/>
    <property type="match status" value="1"/>
</dbReference>
<dbReference type="InterPro" id="IPR043129">
    <property type="entry name" value="ATPase_NBD"/>
</dbReference>
<reference evidence="2 3" key="1">
    <citation type="submission" date="2017-10" db="EMBL/GenBank/DDBJ databases">
        <authorList>
            <person name="Regsiter A."/>
            <person name="William W."/>
        </authorList>
    </citation>
    <scope>NUCLEOTIDE SEQUENCE [LARGE SCALE GENOMIC DNA]</scope>
    <source>
        <strain evidence="2 3">CFBP7430</strain>
    </source>
</reference>
<dbReference type="AlphaFoldDB" id="A0AB38E0H8"/>
<evidence type="ECO:0000313" key="2">
    <source>
        <dbReference type="EMBL" id="SON89625.1"/>
    </source>
</evidence>
<name>A0AB38E0H8_XANCH</name>
<comment type="caution">
    <text evidence="2">The sequence shown here is derived from an EMBL/GenBank/DDBJ whole genome shotgun (WGS) entry which is preliminary data.</text>
</comment>
<dbReference type="InterPro" id="IPR052534">
    <property type="entry name" value="Extracell_DNA_Util/SecSys_Comp"/>
</dbReference>
<dbReference type="EMBL" id="OCYS01000096">
    <property type="protein sequence ID" value="SON89625.1"/>
    <property type="molecule type" value="Genomic_DNA"/>
</dbReference>
<dbReference type="PANTHER" id="PTHR40278">
    <property type="entry name" value="DNA UTILIZATION PROTEIN HOFN"/>
    <property type="match status" value="1"/>
</dbReference>
<evidence type="ECO:0000313" key="3">
    <source>
        <dbReference type="Proteomes" id="UP000234166"/>
    </source>
</evidence>
<feature type="transmembrane region" description="Helical" evidence="1">
    <location>
        <begin position="221"/>
        <end position="241"/>
    </location>
</feature>
<organism evidence="2 3">
    <name type="scientific">Xanthomonas campestris pv. phaseoli</name>
    <dbReference type="NCBI Taxonomy" id="317013"/>
    <lineage>
        <taxon>Bacteria</taxon>
        <taxon>Pseudomonadati</taxon>
        <taxon>Pseudomonadota</taxon>
        <taxon>Gammaproteobacteria</taxon>
        <taxon>Lysobacterales</taxon>
        <taxon>Lysobacteraceae</taxon>
        <taxon>Xanthomonas</taxon>
    </lineage>
</organism>
<accession>A0AB38E0H8</accession>
<dbReference type="Gene3D" id="3.30.1490.300">
    <property type="match status" value="1"/>
</dbReference>
<dbReference type="SUPFAM" id="SSF53067">
    <property type="entry name" value="Actin-like ATPase domain"/>
    <property type="match status" value="1"/>
</dbReference>